<feature type="domain" description="Alcohol dehydrogenase-like C-terminal" evidence="3">
    <location>
        <begin position="156"/>
        <end position="266"/>
    </location>
</feature>
<accession>A0ABW4L1U9</accession>
<dbReference type="Gene3D" id="3.40.50.720">
    <property type="entry name" value="NAD(P)-binding Rossmann-like Domain"/>
    <property type="match status" value="1"/>
</dbReference>
<dbReference type="Pfam" id="PF00107">
    <property type="entry name" value="ADH_zinc_N"/>
    <property type="match status" value="1"/>
</dbReference>
<dbReference type="PANTHER" id="PTHR43401:SF2">
    <property type="entry name" value="L-THREONINE 3-DEHYDROGENASE"/>
    <property type="match status" value="1"/>
</dbReference>
<dbReference type="PANTHER" id="PTHR43401">
    <property type="entry name" value="L-THREONINE 3-DEHYDROGENASE"/>
    <property type="match status" value="1"/>
</dbReference>
<sequence length="329" mass="34346">MRAAYLAAPGRVEVDDVPDPAADAPGDLVVRMELASVCGSDVHTVFDGFHEPDALGRPGYPGHEGIGTVVESRARAVPVGTRVLTVPVPAEAGCFAQYQRLPAGQVVPLPDGASVERLLLAQQYGTTLFAMRLFWPDGGATRPAGTAAILGAGSAGLFFVQLARRAGFAQVLVADPDPYRLGVARELGATTTVRPGRESLVEAVLDVTGGTGADLVIEAAGYDAARAECVAAAARQGTVGLFGFPERRGHAGFPMYDAFRKVLRIQWAGGTQSEPGLVAFRDAVREIADGTVEVAHCLGSDHRLEEVPAALELARSGGRGSIKQTIRLA</sequence>
<dbReference type="InterPro" id="IPR011032">
    <property type="entry name" value="GroES-like_sf"/>
</dbReference>
<evidence type="ECO:0000256" key="2">
    <source>
        <dbReference type="ARBA" id="ARBA00023002"/>
    </source>
</evidence>
<reference evidence="6" key="1">
    <citation type="journal article" date="2019" name="Int. J. Syst. Evol. Microbiol.">
        <title>The Global Catalogue of Microorganisms (GCM) 10K type strain sequencing project: providing services to taxonomists for standard genome sequencing and annotation.</title>
        <authorList>
            <consortium name="The Broad Institute Genomics Platform"/>
            <consortium name="The Broad Institute Genome Sequencing Center for Infectious Disease"/>
            <person name="Wu L."/>
            <person name="Ma J."/>
        </authorList>
    </citation>
    <scope>NUCLEOTIDE SEQUENCE [LARGE SCALE GENOMIC DNA]</scope>
    <source>
        <strain evidence="6">JCM 17130</strain>
    </source>
</reference>
<protein>
    <submittedName>
        <fullName evidence="5">Zinc-binding dehydrogenase</fullName>
    </submittedName>
</protein>
<dbReference type="Pfam" id="PF08240">
    <property type="entry name" value="ADH_N"/>
    <property type="match status" value="1"/>
</dbReference>
<dbReference type="InterPro" id="IPR013149">
    <property type="entry name" value="ADH-like_C"/>
</dbReference>
<evidence type="ECO:0000256" key="1">
    <source>
        <dbReference type="ARBA" id="ARBA00001947"/>
    </source>
</evidence>
<name>A0ABW4L1U9_9MICO</name>
<keyword evidence="2" id="KW-0560">Oxidoreductase</keyword>
<keyword evidence="6" id="KW-1185">Reference proteome</keyword>
<dbReference type="RefSeq" id="WP_388003896.1">
    <property type="nucleotide sequence ID" value="NZ_JBHUEE010000002.1"/>
</dbReference>
<dbReference type="InterPro" id="IPR036291">
    <property type="entry name" value="NAD(P)-bd_dom_sf"/>
</dbReference>
<evidence type="ECO:0000259" key="4">
    <source>
        <dbReference type="Pfam" id="PF08240"/>
    </source>
</evidence>
<evidence type="ECO:0000313" key="6">
    <source>
        <dbReference type="Proteomes" id="UP001597277"/>
    </source>
</evidence>
<dbReference type="InterPro" id="IPR013154">
    <property type="entry name" value="ADH-like_N"/>
</dbReference>
<gene>
    <name evidence="5" type="ORF">ACFSE6_06695</name>
</gene>
<dbReference type="InterPro" id="IPR050129">
    <property type="entry name" value="Zn_alcohol_dh"/>
</dbReference>
<evidence type="ECO:0000259" key="3">
    <source>
        <dbReference type="Pfam" id="PF00107"/>
    </source>
</evidence>
<comment type="caution">
    <text evidence="5">The sequence shown here is derived from an EMBL/GenBank/DDBJ whole genome shotgun (WGS) entry which is preliminary data.</text>
</comment>
<dbReference type="SUPFAM" id="SSF51735">
    <property type="entry name" value="NAD(P)-binding Rossmann-fold domains"/>
    <property type="match status" value="1"/>
</dbReference>
<proteinExistence type="predicted"/>
<evidence type="ECO:0000313" key="5">
    <source>
        <dbReference type="EMBL" id="MFD1717516.1"/>
    </source>
</evidence>
<dbReference type="Proteomes" id="UP001597277">
    <property type="component" value="Unassembled WGS sequence"/>
</dbReference>
<dbReference type="Gene3D" id="3.90.180.10">
    <property type="entry name" value="Medium-chain alcohol dehydrogenases, catalytic domain"/>
    <property type="match status" value="2"/>
</dbReference>
<dbReference type="EMBL" id="JBHUEE010000002">
    <property type="protein sequence ID" value="MFD1717516.1"/>
    <property type="molecule type" value="Genomic_DNA"/>
</dbReference>
<feature type="domain" description="Alcohol dehydrogenase-like N-terminal" evidence="4">
    <location>
        <begin position="25"/>
        <end position="111"/>
    </location>
</feature>
<comment type="cofactor">
    <cofactor evidence="1">
        <name>Zn(2+)</name>
        <dbReference type="ChEBI" id="CHEBI:29105"/>
    </cofactor>
</comment>
<dbReference type="SUPFAM" id="SSF50129">
    <property type="entry name" value="GroES-like"/>
    <property type="match status" value="1"/>
</dbReference>
<organism evidence="5 6">
    <name type="scientific">Georgenia deserti</name>
    <dbReference type="NCBI Taxonomy" id="2093781"/>
    <lineage>
        <taxon>Bacteria</taxon>
        <taxon>Bacillati</taxon>
        <taxon>Actinomycetota</taxon>
        <taxon>Actinomycetes</taxon>
        <taxon>Micrococcales</taxon>
        <taxon>Bogoriellaceae</taxon>
        <taxon>Georgenia</taxon>
    </lineage>
</organism>